<dbReference type="Pfam" id="PF03374">
    <property type="entry name" value="ANT"/>
    <property type="match status" value="1"/>
</dbReference>
<dbReference type="RefSeq" id="WP_163753214.1">
    <property type="nucleotide sequence ID" value="NZ_BLKW01000002.1"/>
</dbReference>
<dbReference type="InterPro" id="IPR005039">
    <property type="entry name" value="Ant_C"/>
</dbReference>
<dbReference type="Proteomes" id="UP000465361">
    <property type="component" value="Unassembled WGS sequence"/>
</dbReference>
<dbReference type="AlphaFoldDB" id="A0A7I9XRV1"/>
<name>A0A7I9XRV1_9MYCO</name>
<feature type="domain" description="Antirepressor protein C-terminal" evidence="1">
    <location>
        <begin position="163"/>
        <end position="259"/>
    </location>
</feature>
<comment type="caution">
    <text evidence="2">The sequence shown here is derived from an EMBL/GenBank/DDBJ whole genome shotgun (WGS) entry which is preliminary data.</text>
</comment>
<keyword evidence="3" id="KW-1185">Reference proteome</keyword>
<protein>
    <recommendedName>
        <fullName evidence="1">Antirepressor protein C-terminal domain-containing protein</fullName>
    </recommendedName>
</protein>
<gene>
    <name evidence="2" type="ORF">MBOT_00860</name>
</gene>
<dbReference type="GO" id="GO:0003677">
    <property type="term" value="F:DNA binding"/>
    <property type="evidence" value="ECO:0007669"/>
    <property type="project" value="InterPro"/>
</dbReference>
<evidence type="ECO:0000313" key="2">
    <source>
        <dbReference type="EMBL" id="GFG72721.1"/>
    </source>
</evidence>
<organism evidence="2 3">
    <name type="scientific">Mycobacterium botniense</name>
    <dbReference type="NCBI Taxonomy" id="84962"/>
    <lineage>
        <taxon>Bacteria</taxon>
        <taxon>Bacillati</taxon>
        <taxon>Actinomycetota</taxon>
        <taxon>Actinomycetes</taxon>
        <taxon>Mycobacteriales</taxon>
        <taxon>Mycobacteriaceae</taxon>
        <taxon>Mycobacterium</taxon>
    </lineage>
</organism>
<reference evidence="2 3" key="1">
    <citation type="journal article" date="2019" name="Emerg. Microbes Infect.">
        <title>Comprehensive subspecies identification of 175 nontuberculous mycobacteria species based on 7547 genomic profiles.</title>
        <authorList>
            <person name="Matsumoto Y."/>
            <person name="Kinjo T."/>
            <person name="Motooka D."/>
            <person name="Nabeya D."/>
            <person name="Jung N."/>
            <person name="Uechi K."/>
            <person name="Horii T."/>
            <person name="Iida T."/>
            <person name="Fujita J."/>
            <person name="Nakamura S."/>
        </authorList>
    </citation>
    <scope>NUCLEOTIDE SEQUENCE [LARGE SCALE GENOMIC DNA]</scope>
    <source>
        <strain evidence="2 3">JCM 17322</strain>
    </source>
</reference>
<evidence type="ECO:0000259" key="1">
    <source>
        <dbReference type="Pfam" id="PF03374"/>
    </source>
</evidence>
<proteinExistence type="predicted"/>
<sequence length="282" mass="32149">MTVDLTAASARADRDRLASRTDVLDKVGVLRTLPDDMHVTTDMVAAFYEVPAKTIQTVVLRNRDELDDDGLKVIGRAEFEETFNMKVTSSASSFTLYPRRAVLRIGMLLRGSEVARKVRDYLINTEQAARDVDPRHVAAMLTRADLARMVLEAEAEREAMAAALESAAPAIAYHERYVSNDDAALVRVWGAQFGLTQGQAFQTLLDHKLIYRVSIGRRWSKTHQRVVEEYEYRPYARYVDWFDLRPQHDAPRHHNGQVRQTLYERQEFALEIAERVGLGVSR</sequence>
<dbReference type="EMBL" id="BLKW01000002">
    <property type="protein sequence ID" value="GFG72721.1"/>
    <property type="molecule type" value="Genomic_DNA"/>
</dbReference>
<accession>A0A7I9XRV1</accession>
<evidence type="ECO:0000313" key="3">
    <source>
        <dbReference type="Proteomes" id="UP000465361"/>
    </source>
</evidence>